<dbReference type="AlphaFoldDB" id="A0A3S9HC57"/>
<keyword evidence="3" id="KW-1185">Reference proteome</keyword>
<evidence type="ECO:0000313" key="2">
    <source>
        <dbReference type="EMBL" id="AZP04959.1"/>
    </source>
</evidence>
<sequence>MIYIIQFLQISPSHQLFWSSPARKYAIISLRGGVCMLVELVVENFYSFRDEATFSLVATMIPEHPETVSDTEIFPVCKVSTIYGANASGKSNLLRAMALMKEGLFVEKGKEQQWLAKIQPFHLDERSEKEDTLLEISFLIDEDLYRYGFFVNHQKITEEYLYLEKEGDEISEQEICFHRTIDGIEGTWELSSDVQEDRLILAELFKIQPHYLKDMYKWFSEMRIITNSQNPYLSISLAKLHLKKYKHNLLTLIQVADPSIHDIEVRETIDENSGKKRDDFFVIKMKKQLDGSNIPYREGFRFKDVESAGTVKLLALSGPIIEALEQGSLLMIDEMDQSFHTLMTRFVLELFRGKFNPLGAQLVFSTHDISNLDSELFRRDQVWFVEKKKAGNSELISLVEYRFDKKERKNSFEFYRNYLNGKYGAVPYLPPTDWWVDNGEEE</sequence>
<dbReference type="PANTHER" id="PTHR40396">
    <property type="entry name" value="ATPASE-LIKE PROTEIN"/>
    <property type="match status" value="1"/>
</dbReference>
<gene>
    <name evidence="2" type="ORF">EJN90_10075</name>
</gene>
<dbReference type="Proteomes" id="UP000273326">
    <property type="component" value="Chromosome"/>
</dbReference>
<dbReference type="GO" id="GO:0005524">
    <property type="term" value="F:ATP binding"/>
    <property type="evidence" value="ECO:0007669"/>
    <property type="project" value="UniProtKB-KW"/>
</dbReference>
<accession>A0A3S9HC57</accession>
<dbReference type="EMBL" id="CP034465">
    <property type="protein sequence ID" value="AZP04959.1"/>
    <property type="molecule type" value="Genomic_DNA"/>
</dbReference>
<dbReference type="InterPro" id="IPR027417">
    <property type="entry name" value="P-loop_NTPase"/>
</dbReference>
<organism evidence="2 3">
    <name type="scientific">Jeotgalibaca ciconiae</name>
    <dbReference type="NCBI Taxonomy" id="2496265"/>
    <lineage>
        <taxon>Bacteria</taxon>
        <taxon>Bacillati</taxon>
        <taxon>Bacillota</taxon>
        <taxon>Bacilli</taxon>
        <taxon>Lactobacillales</taxon>
        <taxon>Carnobacteriaceae</taxon>
        <taxon>Jeotgalibaca</taxon>
    </lineage>
</organism>
<evidence type="ECO:0000259" key="1">
    <source>
        <dbReference type="Pfam" id="PF13304"/>
    </source>
</evidence>
<name>A0A3S9HC57_9LACT</name>
<dbReference type="SUPFAM" id="SSF52540">
    <property type="entry name" value="P-loop containing nucleoside triphosphate hydrolases"/>
    <property type="match status" value="1"/>
</dbReference>
<dbReference type="PANTHER" id="PTHR40396:SF1">
    <property type="entry name" value="ATPASE AAA-TYPE CORE DOMAIN-CONTAINING PROTEIN"/>
    <property type="match status" value="1"/>
</dbReference>
<dbReference type="Pfam" id="PF13304">
    <property type="entry name" value="AAA_21"/>
    <property type="match status" value="1"/>
</dbReference>
<proteinExistence type="predicted"/>
<keyword evidence="2" id="KW-0067">ATP-binding</keyword>
<feature type="domain" description="ATPase AAA-type core" evidence="1">
    <location>
        <begin position="81"/>
        <end position="369"/>
    </location>
</feature>
<dbReference type="OrthoDB" id="9809324at2"/>
<reference evidence="3" key="1">
    <citation type="submission" date="2018-12" db="EMBL/GenBank/DDBJ databases">
        <title>Complete genome sequencing of Jeotgalibaca sp. H21T32.</title>
        <authorList>
            <person name="Bae J.-W."/>
            <person name="Lee S.-Y."/>
        </authorList>
    </citation>
    <scope>NUCLEOTIDE SEQUENCE [LARGE SCALE GENOMIC DNA]</scope>
    <source>
        <strain evidence="3">H21T32</strain>
    </source>
</reference>
<dbReference type="InterPro" id="IPR003959">
    <property type="entry name" value="ATPase_AAA_core"/>
</dbReference>
<protein>
    <submittedName>
        <fullName evidence="2">ATP-binding protein</fullName>
    </submittedName>
</protein>
<dbReference type="Gene3D" id="3.40.50.300">
    <property type="entry name" value="P-loop containing nucleotide triphosphate hydrolases"/>
    <property type="match status" value="1"/>
</dbReference>
<keyword evidence="2" id="KW-0547">Nucleotide-binding</keyword>
<evidence type="ECO:0000313" key="3">
    <source>
        <dbReference type="Proteomes" id="UP000273326"/>
    </source>
</evidence>
<dbReference type="KEGG" id="jeh:EJN90_10075"/>
<dbReference type="GO" id="GO:0016887">
    <property type="term" value="F:ATP hydrolysis activity"/>
    <property type="evidence" value="ECO:0007669"/>
    <property type="project" value="InterPro"/>
</dbReference>